<sequence length="379" mass="41541">MNLFNVYPLFDVNIVKGKGTSVWDDLEREYLDLYGGHAVISIGHCHPHYVEKMTAQLGRLGFYSNSVINELQVELAERLGRISGYDGYQLFLVNSGAEANENCLKLASFQTGRTRVLSARKAFHGRTSLAVEVTDNPSIIAPINANNHVTHLPLNDLEAWETELAKGDVCACILECIQGVGGLDMATPAFAQGLQAACKRHGTVLVCDEIQCGYGRTGKFFAHQWLGIRPDLISVAKGMGNGFPMGGVLVSPDFQPTYGQLGTTFGGNHLACTAALAVLDVFENEGLVENAHLVGEYLVDELKQLQQRTPHILEVRGRGLMLGVLLDIPHKNVRGKLIYEQRCFTGCAGSDMLRLLPPLCLSRDNADDFIRRLETVLND</sequence>
<dbReference type="PROSITE" id="PS00600">
    <property type="entry name" value="AA_TRANSFER_CLASS_3"/>
    <property type="match status" value="1"/>
</dbReference>
<dbReference type="PANTHER" id="PTHR11986:SF79">
    <property type="entry name" value="ACETYLORNITHINE AMINOTRANSFERASE, MITOCHONDRIAL"/>
    <property type="match status" value="1"/>
</dbReference>
<dbReference type="GO" id="GO:0042802">
    <property type="term" value="F:identical protein binding"/>
    <property type="evidence" value="ECO:0007669"/>
    <property type="project" value="TreeGrafter"/>
</dbReference>
<dbReference type="FunFam" id="3.40.640.10:FF:000100">
    <property type="entry name" value="Putative acetylornithine aminotransferase"/>
    <property type="match status" value="1"/>
</dbReference>
<dbReference type="AlphaFoldDB" id="U2P7Z7"/>
<dbReference type="CDD" id="cd00610">
    <property type="entry name" value="OAT_like"/>
    <property type="match status" value="1"/>
</dbReference>
<keyword evidence="3" id="KW-0808">Transferase</keyword>
<dbReference type="SUPFAM" id="SSF53383">
    <property type="entry name" value="PLP-dependent transferases"/>
    <property type="match status" value="1"/>
</dbReference>
<evidence type="ECO:0000313" key="6">
    <source>
        <dbReference type="EMBL" id="ERK40281.1"/>
    </source>
</evidence>
<evidence type="ECO:0000256" key="4">
    <source>
        <dbReference type="ARBA" id="ARBA00022898"/>
    </source>
</evidence>
<protein>
    <submittedName>
        <fullName evidence="6">Putative acetylornithine transaminase</fullName>
    </submittedName>
</protein>
<evidence type="ECO:0000256" key="5">
    <source>
        <dbReference type="RuleBase" id="RU003560"/>
    </source>
</evidence>
<evidence type="ECO:0000256" key="2">
    <source>
        <dbReference type="ARBA" id="ARBA00022576"/>
    </source>
</evidence>
<dbReference type="InterPro" id="IPR050103">
    <property type="entry name" value="Class-III_PLP-dep_AT"/>
</dbReference>
<keyword evidence="2" id="KW-0032">Aminotransferase</keyword>
<dbReference type="GO" id="GO:0030170">
    <property type="term" value="F:pyridoxal phosphate binding"/>
    <property type="evidence" value="ECO:0007669"/>
    <property type="project" value="InterPro"/>
</dbReference>
<dbReference type="Gene3D" id="3.90.1150.10">
    <property type="entry name" value="Aspartate Aminotransferase, domain 1"/>
    <property type="match status" value="1"/>
</dbReference>
<accession>U2P7Z7</accession>
<evidence type="ECO:0000313" key="7">
    <source>
        <dbReference type="Proteomes" id="UP000016648"/>
    </source>
</evidence>
<evidence type="ECO:0000256" key="1">
    <source>
        <dbReference type="ARBA" id="ARBA00001933"/>
    </source>
</evidence>
<dbReference type="InterPro" id="IPR005814">
    <property type="entry name" value="Aminotrans_3"/>
</dbReference>
<dbReference type="RefSeq" id="WP_021588779.1">
    <property type="nucleotide sequence ID" value="NZ_AWEY01000007.1"/>
</dbReference>
<dbReference type="PATRIC" id="fig|1115809.3.peg.368"/>
<gene>
    <name evidence="6" type="ORF">HMPREF9135_0549</name>
</gene>
<dbReference type="InterPro" id="IPR049704">
    <property type="entry name" value="Aminotrans_3_PPA_site"/>
</dbReference>
<comment type="similarity">
    <text evidence="5">Belongs to the class-III pyridoxal-phosphate-dependent aminotransferase family.</text>
</comment>
<comment type="caution">
    <text evidence="6">The sequence shown here is derived from an EMBL/GenBank/DDBJ whole genome shotgun (WGS) entry which is preliminary data.</text>
</comment>
<dbReference type="EMBL" id="AWEY01000007">
    <property type="protein sequence ID" value="ERK40281.1"/>
    <property type="molecule type" value="Genomic_DNA"/>
</dbReference>
<keyword evidence="4 5" id="KW-0663">Pyridoxal phosphate</keyword>
<dbReference type="InterPro" id="IPR015421">
    <property type="entry name" value="PyrdxlP-dep_Trfase_major"/>
</dbReference>
<evidence type="ECO:0000256" key="3">
    <source>
        <dbReference type="ARBA" id="ARBA00022679"/>
    </source>
</evidence>
<reference evidence="6 7" key="1">
    <citation type="submission" date="2013-08" db="EMBL/GenBank/DDBJ databases">
        <authorList>
            <person name="Durkin A.S."/>
            <person name="Haft D.R."/>
            <person name="McCorrison J."/>
            <person name="Torralba M."/>
            <person name="Gillis M."/>
            <person name="Haft D.H."/>
            <person name="Methe B."/>
            <person name="Sutton G."/>
            <person name="Nelson K.E."/>
        </authorList>
    </citation>
    <scope>NUCLEOTIDE SEQUENCE [LARGE SCALE GENOMIC DNA]</scope>
    <source>
        <strain evidence="6 7">F0067</strain>
    </source>
</reference>
<dbReference type="GO" id="GO:0008483">
    <property type="term" value="F:transaminase activity"/>
    <property type="evidence" value="ECO:0007669"/>
    <property type="project" value="UniProtKB-KW"/>
</dbReference>
<dbReference type="Gene3D" id="3.40.640.10">
    <property type="entry name" value="Type I PLP-dependent aspartate aminotransferase-like (Major domain)"/>
    <property type="match status" value="1"/>
</dbReference>
<name>U2P7Z7_9BACT</name>
<dbReference type="InterPro" id="IPR015424">
    <property type="entry name" value="PyrdxlP-dep_Trfase"/>
</dbReference>
<dbReference type="Pfam" id="PF00202">
    <property type="entry name" value="Aminotran_3"/>
    <property type="match status" value="1"/>
</dbReference>
<dbReference type="PANTHER" id="PTHR11986">
    <property type="entry name" value="AMINOTRANSFERASE CLASS III"/>
    <property type="match status" value="1"/>
</dbReference>
<comment type="cofactor">
    <cofactor evidence="1">
        <name>pyridoxal 5'-phosphate</name>
        <dbReference type="ChEBI" id="CHEBI:597326"/>
    </cofactor>
</comment>
<dbReference type="InterPro" id="IPR015422">
    <property type="entry name" value="PyrdxlP-dep_Trfase_small"/>
</dbReference>
<proteinExistence type="inferred from homology"/>
<dbReference type="Proteomes" id="UP000016648">
    <property type="component" value="Unassembled WGS sequence"/>
</dbReference>
<organism evidence="6 7">
    <name type="scientific">Segatella baroniae F0067</name>
    <dbReference type="NCBI Taxonomy" id="1115809"/>
    <lineage>
        <taxon>Bacteria</taxon>
        <taxon>Pseudomonadati</taxon>
        <taxon>Bacteroidota</taxon>
        <taxon>Bacteroidia</taxon>
        <taxon>Bacteroidales</taxon>
        <taxon>Prevotellaceae</taxon>
        <taxon>Segatella</taxon>
    </lineage>
</organism>
<dbReference type="PIRSF" id="PIRSF000521">
    <property type="entry name" value="Transaminase_4ab_Lys_Orn"/>
    <property type="match status" value="1"/>
</dbReference>
<keyword evidence="7" id="KW-1185">Reference proteome</keyword>